<gene>
    <name evidence="6" type="ORF">ACFOUY_13565</name>
</gene>
<accession>A0ABV8NQA4</accession>
<dbReference type="Gene3D" id="2.170.130.10">
    <property type="entry name" value="TonB-dependent receptor, plug domain"/>
    <property type="match status" value="1"/>
</dbReference>
<feature type="signal peptide" evidence="4">
    <location>
        <begin position="1"/>
        <end position="25"/>
    </location>
</feature>
<dbReference type="SUPFAM" id="SSF49464">
    <property type="entry name" value="Carboxypeptidase regulatory domain-like"/>
    <property type="match status" value="1"/>
</dbReference>
<evidence type="ECO:0000256" key="3">
    <source>
        <dbReference type="ARBA" id="ARBA00023237"/>
    </source>
</evidence>
<evidence type="ECO:0000256" key="1">
    <source>
        <dbReference type="ARBA" id="ARBA00004442"/>
    </source>
</evidence>
<evidence type="ECO:0000256" key="2">
    <source>
        <dbReference type="ARBA" id="ARBA00023136"/>
    </source>
</evidence>
<dbReference type="InterPro" id="IPR008969">
    <property type="entry name" value="CarboxyPept-like_regulatory"/>
</dbReference>
<evidence type="ECO:0000313" key="6">
    <source>
        <dbReference type="EMBL" id="MFC4197727.1"/>
    </source>
</evidence>
<feature type="domain" description="Outer membrane protein beta-barrel" evidence="5">
    <location>
        <begin position="380"/>
        <end position="780"/>
    </location>
</feature>
<keyword evidence="4" id="KW-0732">Signal</keyword>
<keyword evidence="3" id="KW-0998">Cell outer membrane</keyword>
<proteinExistence type="predicted"/>
<dbReference type="InterPro" id="IPR036942">
    <property type="entry name" value="Beta-barrel_TonB_sf"/>
</dbReference>
<evidence type="ECO:0000256" key="4">
    <source>
        <dbReference type="SAM" id="SignalP"/>
    </source>
</evidence>
<name>A0ABV8NQA4_9SPHI</name>
<dbReference type="SUPFAM" id="SSF56935">
    <property type="entry name" value="Porins"/>
    <property type="match status" value="1"/>
</dbReference>
<dbReference type="Gene3D" id="2.60.40.1120">
    <property type="entry name" value="Carboxypeptidase-like, regulatory domain"/>
    <property type="match status" value="1"/>
</dbReference>
<sequence>MSRRKRILFWSVIFCFTLPVSGAYAQQFSITGKVKSKLVNLPFATVIIQKSTDTSFNVKTWTDTAGTYHFDKLAQATYRIKVTSLGYKRFESTDVVLNSNKTFDVELLIDQTQLKEVSVSVKKKLFETNKGKLIFNVQNSTLTSGQTALDMLKKVPGVTLGQNDEVIFRGSGGINVMMNGRMTYLAGAQLVNLLKGMSAEDISRIELSTTPTAELDAAGNAGVINIVSKKSQNLGYAIDIRSGVSKGKNWMTNQNISAGLNTKTLRLYGAFDFNTPQTFSDNRSSNSVNNNGQLIRLERKSDFLFKSKYYTKRFEADWKFNPKHQIGLIYHGYLDDWNGSKNSFIDQFNSQNMLQSRILTKNTLIEPYHYDSGTFNYGYTIDSLGKKITAEANYTSYRNFSDGLMTTNIYGKQGDFLGQNLLKQYQPGFIKIFSAKTDAELPFKKVTIKMGLKYAEVSNDNQFRFDSLQGGNFVKVEELSNHFKYKERIAAIYSTAIKKFNQTNIEIGMRLEHTNADGYTLKQDISNVWQYTKLFPSLAVEQAINENNKINFSFSRRINRPSYTDLNPVKWYNDKYFYFSGNPNLVPELAWVYALTYAIKDEYIFSVGYNQGINFINRKLSIDDDGIAIRSTSDNFGERRRFDFTASVPVHLCKFWDVQMFADLSHSAYPISMRNGEKQFSLWSLTATMQQNFTLPKNFKINLAGYYYSAEALGIYQSRPTGSIDFGIKKSMLAKRLNMQFSVRDIFNTDRYQAASQTDIVDYKYNDKRFTRIFGLSLTYHFGGELKKSGTRKTEEQERL</sequence>
<dbReference type="PANTHER" id="PTHR40980:SF4">
    <property type="entry name" value="TONB-DEPENDENT RECEPTOR-LIKE BETA-BARREL DOMAIN-CONTAINING PROTEIN"/>
    <property type="match status" value="1"/>
</dbReference>
<comment type="subcellular location">
    <subcellularLocation>
        <location evidence="1">Cell outer membrane</location>
    </subcellularLocation>
</comment>
<reference evidence="7" key="1">
    <citation type="journal article" date="2019" name="Int. J. Syst. Evol. Microbiol.">
        <title>The Global Catalogue of Microorganisms (GCM) 10K type strain sequencing project: providing services to taxonomists for standard genome sequencing and annotation.</title>
        <authorList>
            <consortium name="The Broad Institute Genomics Platform"/>
            <consortium name="The Broad Institute Genome Sequencing Center for Infectious Disease"/>
            <person name="Wu L."/>
            <person name="Ma J."/>
        </authorList>
    </citation>
    <scope>NUCLEOTIDE SEQUENCE [LARGE SCALE GENOMIC DNA]</scope>
    <source>
        <strain evidence="7">CCM 8689</strain>
    </source>
</reference>
<dbReference type="PANTHER" id="PTHR40980">
    <property type="entry name" value="PLUG DOMAIN-CONTAINING PROTEIN"/>
    <property type="match status" value="1"/>
</dbReference>
<dbReference type="Gene3D" id="2.40.170.20">
    <property type="entry name" value="TonB-dependent receptor, beta-barrel domain"/>
    <property type="match status" value="1"/>
</dbReference>
<dbReference type="Pfam" id="PF14905">
    <property type="entry name" value="OMP_b-brl_3"/>
    <property type="match status" value="1"/>
</dbReference>
<evidence type="ECO:0000313" key="7">
    <source>
        <dbReference type="Proteomes" id="UP001595792"/>
    </source>
</evidence>
<comment type="caution">
    <text evidence="6">The sequence shown here is derived from an EMBL/GenBank/DDBJ whole genome shotgun (WGS) entry which is preliminary data.</text>
</comment>
<dbReference type="InterPro" id="IPR037066">
    <property type="entry name" value="Plug_dom_sf"/>
</dbReference>
<keyword evidence="7" id="KW-1185">Reference proteome</keyword>
<dbReference type="Pfam" id="PF13620">
    <property type="entry name" value="CarboxypepD_reg"/>
    <property type="match status" value="1"/>
</dbReference>
<protein>
    <submittedName>
        <fullName evidence="6">Outer membrane beta-barrel protein</fullName>
    </submittedName>
</protein>
<dbReference type="InterPro" id="IPR041700">
    <property type="entry name" value="OMP_b-brl_3"/>
</dbReference>
<dbReference type="EMBL" id="JBHSBY010000125">
    <property type="protein sequence ID" value="MFC4197727.1"/>
    <property type="molecule type" value="Genomic_DNA"/>
</dbReference>
<dbReference type="Proteomes" id="UP001595792">
    <property type="component" value="Unassembled WGS sequence"/>
</dbReference>
<keyword evidence="2" id="KW-0472">Membrane</keyword>
<organism evidence="6 7">
    <name type="scientific">Pedobacter jamesrossensis</name>
    <dbReference type="NCBI Taxonomy" id="1908238"/>
    <lineage>
        <taxon>Bacteria</taxon>
        <taxon>Pseudomonadati</taxon>
        <taxon>Bacteroidota</taxon>
        <taxon>Sphingobacteriia</taxon>
        <taxon>Sphingobacteriales</taxon>
        <taxon>Sphingobacteriaceae</taxon>
        <taxon>Pedobacter</taxon>
    </lineage>
</organism>
<evidence type="ECO:0000259" key="5">
    <source>
        <dbReference type="Pfam" id="PF14905"/>
    </source>
</evidence>
<feature type="chain" id="PRO_5045180555" evidence="4">
    <location>
        <begin position="26"/>
        <end position="800"/>
    </location>
</feature>